<organism evidence="2 3">
    <name type="scientific">Candidatus Mediterraneibacter faecigallinarum</name>
    <dbReference type="NCBI Taxonomy" id="2838669"/>
    <lineage>
        <taxon>Bacteria</taxon>
        <taxon>Bacillati</taxon>
        <taxon>Bacillota</taxon>
        <taxon>Clostridia</taxon>
        <taxon>Lachnospirales</taxon>
        <taxon>Lachnospiraceae</taxon>
        <taxon>Mediterraneibacter</taxon>
    </lineage>
</organism>
<dbReference type="InterPro" id="IPR039564">
    <property type="entry name" value="Peptidase_C39-like"/>
</dbReference>
<feature type="domain" description="Peptidase C39-like" evidence="1">
    <location>
        <begin position="7"/>
        <end position="90"/>
    </location>
</feature>
<dbReference type="Gene3D" id="3.90.70.10">
    <property type="entry name" value="Cysteine proteinases"/>
    <property type="match status" value="1"/>
</dbReference>
<feature type="non-terminal residue" evidence="2">
    <location>
        <position position="1"/>
    </location>
</feature>
<evidence type="ECO:0000259" key="1">
    <source>
        <dbReference type="Pfam" id="PF13529"/>
    </source>
</evidence>
<dbReference type="PANTHER" id="PTHR37806:SF1">
    <property type="entry name" value="PEPTIDASE C39-LIKE DOMAIN-CONTAINING PROTEIN"/>
    <property type="match status" value="1"/>
</dbReference>
<dbReference type="PANTHER" id="PTHR37806">
    <property type="entry name" value="LMO0724 PROTEIN"/>
    <property type="match status" value="1"/>
</dbReference>
<sequence>GAIVTAADAYLEAAGSSLRAEDLTGTDPEELYRLVSEDQPVVVWVTISMADRGETEGWYTEDGEYVDWSRNDHGAVLIGYSGTTVTIADPISGQIEYDRQQFEEVFADRGNRCVVIG</sequence>
<name>A0A9D2NTT4_9FIRM</name>
<evidence type="ECO:0000313" key="2">
    <source>
        <dbReference type="EMBL" id="HJC38342.1"/>
    </source>
</evidence>
<comment type="caution">
    <text evidence="2">The sequence shown here is derived from an EMBL/GenBank/DDBJ whole genome shotgun (WGS) entry which is preliminary data.</text>
</comment>
<reference evidence="2" key="1">
    <citation type="journal article" date="2021" name="PeerJ">
        <title>Extensive microbial diversity within the chicken gut microbiome revealed by metagenomics and culture.</title>
        <authorList>
            <person name="Gilroy R."/>
            <person name="Ravi A."/>
            <person name="Getino M."/>
            <person name="Pursley I."/>
            <person name="Horton D.L."/>
            <person name="Alikhan N.F."/>
            <person name="Baker D."/>
            <person name="Gharbi K."/>
            <person name="Hall N."/>
            <person name="Watson M."/>
            <person name="Adriaenssens E.M."/>
            <person name="Foster-Nyarko E."/>
            <person name="Jarju S."/>
            <person name="Secka A."/>
            <person name="Antonio M."/>
            <person name="Oren A."/>
            <person name="Chaudhuri R.R."/>
            <person name="La Ragione R."/>
            <person name="Hildebrand F."/>
            <person name="Pallen M.J."/>
        </authorList>
    </citation>
    <scope>NUCLEOTIDE SEQUENCE</scope>
    <source>
        <strain evidence="2">ChiGjej1B1-1692</strain>
    </source>
</reference>
<gene>
    <name evidence="2" type="ORF">H9757_04685</name>
</gene>
<reference evidence="2" key="2">
    <citation type="submission" date="2021-04" db="EMBL/GenBank/DDBJ databases">
        <authorList>
            <person name="Gilroy R."/>
        </authorList>
    </citation>
    <scope>NUCLEOTIDE SEQUENCE</scope>
    <source>
        <strain evidence="2">ChiGjej1B1-1692</strain>
    </source>
</reference>
<proteinExistence type="predicted"/>
<dbReference type="Proteomes" id="UP000823894">
    <property type="component" value="Unassembled WGS sequence"/>
</dbReference>
<dbReference type="Pfam" id="PF13529">
    <property type="entry name" value="Peptidase_C39_2"/>
    <property type="match status" value="1"/>
</dbReference>
<dbReference type="AlphaFoldDB" id="A0A9D2NTT4"/>
<accession>A0A9D2NTT4</accession>
<dbReference type="EMBL" id="DWWK01000064">
    <property type="protein sequence ID" value="HJC38342.1"/>
    <property type="molecule type" value="Genomic_DNA"/>
</dbReference>
<protein>
    <submittedName>
        <fullName evidence="2">C39 family peptidase</fullName>
    </submittedName>
</protein>
<evidence type="ECO:0000313" key="3">
    <source>
        <dbReference type="Proteomes" id="UP000823894"/>
    </source>
</evidence>